<feature type="transmembrane region" description="Helical" evidence="1">
    <location>
        <begin position="45"/>
        <end position="65"/>
    </location>
</feature>
<dbReference type="EMBL" id="FWFR01000001">
    <property type="protein sequence ID" value="SLN34546.1"/>
    <property type="molecule type" value="Genomic_DNA"/>
</dbReference>
<dbReference type="RefSeq" id="WP_085882565.1">
    <property type="nucleotide sequence ID" value="NZ_FWFR01000001.1"/>
</dbReference>
<keyword evidence="1" id="KW-0472">Membrane</keyword>
<evidence type="ECO:0000256" key="1">
    <source>
        <dbReference type="SAM" id="Phobius"/>
    </source>
</evidence>
<feature type="transmembrane region" description="Helical" evidence="1">
    <location>
        <begin position="21"/>
        <end position="39"/>
    </location>
</feature>
<reference evidence="2 3" key="1">
    <citation type="submission" date="2017-03" db="EMBL/GenBank/DDBJ databases">
        <authorList>
            <person name="Afonso C.L."/>
            <person name="Miller P.J."/>
            <person name="Scott M.A."/>
            <person name="Spackman E."/>
            <person name="Goraichik I."/>
            <person name="Dimitrov K.M."/>
            <person name="Suarez D.L."/>
            <person name="Swayne D.E."/>
        </authorList>
    </citation>
    <scope>NUCLEOTIDE SEQUENCE [LARGE SCALE GENOMIC DNA]</scope>
    <source>
        <strain evidence="2 3">CECT 7691</strain>
    </source>
</reference>
<dbReference type="Proteomes" id="UP000193200">
    <property type="component" value="Unassembled WGS sequence"/>
</dbReference>
<name>A0A1Y5S801_9PROT</name>
<accession>A0A1Y5S801</accession>
<organism evidence="2 3">
    <name type="scientific">Oceanibacterium hippocampi</name>
    <dbReference type="NCBI Taxonomy" id="745714"/>
    <lineage>
        <taxon>Bacteria</taxon>
        <taxon>Pseudomonadati</taxon>
        <taxon>Pseudomonadota</taxon>
        <taxon>Alphaproteobacteria</taxon>
        <taxon>Sneathiellales</taxon>
        <taxon>Sneathiellaceae</taxon>
        <taxon>Oceanibacterium</taxon>
    </lineage>
</organism>
<gene>
    <name evidence="2" type="ORF">OCH7691_01339</name>
</gene>
<evidence type="ECO:0000313" key="3">
    <source>
        <dbReference type="Proteomes" id="UP000193200"/>
    </source>
</evidence>
<sequence length="119" mass="12384">MAMLRYLFAVHLRPAYRLGAYAVPVLTLAGAAAFALGFGEAFLTVAAIVGFAVGAVMLWLATAILNARIAAAMGRILVAFEAAYDGWRRANGIDDPFYHELDREEAAAAAAAKAGPAAG</sequence>
<dbReference type="InParanoid" id="A0A1Y5S801"/>
<dbReference type="AlphaFoldDB" id="A0A1Y5S801"/>
<protein>
    <submittedName>
        <fullName evidence="2">Uncharacterized protein</fullName>
    </submittedName>
</protein>
<keyword evidence="1" id="KW-0812">Transmembrane</keyword>
<evidence type="ECO:0000313" key="2">
    <source>
        <dbReference type="EMBL" id="SLN34546.1"/>
    </source>
</evidence>
<keyword evidence="3" id="KW-1185">Reference proteome</keyword>
<proteinExistence type="predicted"/>
<keyword evidence="1" id="KW-1133">Transmembrane helix</keyword>